<dbReference type="Gene3D" id="3.40.190.10">
    <property type="entry name" value="Periplasmic binding protein-like II"/>
    <property type="match status" value="2"/>
</dbReference>
<name>A0ABS7VJQ3_9HYPH</name>
<feature type="signal peptide" evidence="1">
    <location>
        <begin position="1"/>
        <end position="24"/>
    </location>
</feature>
<dbReference type="Pfam" id="PF09084">
    <property type="entry name" value="NMT1"/>
    <property type="match status" value="1"/>
</dbReference>
<dbReference type="InterPro" id="IPR015168">
    <property type="entry name" value="SsuA/THI5"/>
</dbReference>
<protein>
    <submittedName>
        <fullName evidence="3">ABC transporter substrate-binding protein</fullName>
    </submittedName>
</protein>
<comment type="caution">
    <text evidence="3">The sequence shown here is derived from an EMBL/GenBank/DDBJ whole genome shotgun (WGS) entry which is preliminary data.</text>
</comment>
<evidence type="ECO:0000259" key="2">
    <source>
        <dbReference type="Pfam" id="PF09084"/>
    </source>
</evidence>
<evidence type="ECO:0000313" key="3">
    <source>
        <dbReference type="EMBL" id="MBZ6075761.1"/>
    </source>
</evidence>
<reference evidence="3 4" key="1">
    <citation type="submission" date="2021-09" db="EMBL/GenBank/DDBJ databases">
        <title>The complete genome sequence of a new microorganism.</title>
        <authorList>
            <person name="Zi Z."/>
        </authorList>
    </citation>
    <scope>NUCLEOTIDE SEQUENCE [LARGE SCALE GENOMIC DNA]</scope>
    <source>
        <strain evidence="3 4">WGZ8</strain>
    </source>
</reference>
<organism evidence="3 4">
    <name type="scientific">Microvirga puerhi</name>
    <dbReference type="NCBI Taxonomy" id="2876078"/>
    <lineage>
        <taxon>Bacteria</taxon>
        <taxon>Pseudomonadati</taxon>
        <taxon>Pseudomonadota</taxon>
        <taxon>Alphaproteobacteria</taxon>
        <taxon>Hyphomicrobiales</taxon>
        <taxon>Methylobacteriaceae</taxon>
        <taxon>Microvirga</taxon>
    </lineage>
</organism>
<keyword evidence="4" id="KW-1185">Reference proteome</keyword>
<dbReference type="SUPFAM" id="SSF53850">
    <property type="entry name" value="Periplasmic binding protein-like II"/>
    <property type="match status" value="1"/>
</dbReference>
<dbReference type="PANTHER" id="PTHR31528">
    <property type="entry name" value="4-AMINO-5-HYDROXYMETHYL-2-METHYLPYRIMIDINE PHOSPHATE SYNTHASE THI11-RELATED"/>
    <property type="match status" value="1"/>
</dbReference>
<feature type="domain" description="SsuA/THI5-like" evidence="2">
    <location>
        <begin position="38"/>
        <end position="249"/>
    </location>
</feature>
<feature type="chain" id="PRO_5045954791" evidence="1">
    <location>
        <begin position="25"/>
        <end position="325"/>
    </location>
</feature>
<evidence type="ECO:0000313" key="4">
    <source>
        <dbReference type="Proteomes" id="UP000704176"/>
    </source>
</evidence>
<accession>A0ABS7VJQ3</accession>
<keyword evidence="1" id="KW-0732">Signal</keyword>
<dbReference type="EMBL" id="JAIRBM010000003">
    <property type="protein sequence ID" value="MBZ6075761.1"/>
    <property type="molecule type" value="Genomic_DNA"/>
</dbReference>
<dbReference type="Proteomes" id="UP000704176">
    <property type="component" value="Unassembled WGS sequence"/>
</dbReference>
<sequence>MRATLRNALFATVASMLSIGAAQAADKVSVRLDWSWWPGQTPMLVAKEKGFYKDAGIDIDIQQGQGSKTTTLVVGENREPIGHASLSTAAQSISAGVPITVVAGFWQKGPISLICSGEDIKKPADVKGKRIGSTPTGSDGQVLPAFLRANGLDTKDISLVNMPGDAKFAAITSGQLDCISGDDYYYAPQLIAQGKKVSVLRYADWGVTNLSFGIIANNAFLKEKPDVVRRFLEATRKGLDYTLANKDEAIQIFLKATGNTQPASFHKSVLEAYESSLHTNATQGKPVGWMAAEDWDSMNKTLQQYGGMTERKDASAYFTNDYLPK</sequence>
<evidence type="ECO:0000256" key="1">
    <source>
        <dbReference type="SAM" id="SignalP"/>
    </source>
</evidence>
<dbReference type="PANTHER" id="PTHR31528:SF15">
    <property type="entry name" value="RIBOFLAVIN-BINDING PROTEIN RIBY"/>
    <property type="match status" value="1"/>
</dbReference>
<dbReference type="InterPro" id="IPR027939">
    <property type="entry name" value="NMT1/THI5"/>
</dbReference>
<gene>
    <name evidence="3" type="ORF">K9B37_05600</name>
</gene>
<dbReference type="RefSeq" id="WP_224311933.1">
    <property type="nucleotide sequence ID" value="NZ_JAIRBM010000003.1"/>
</dbReference>
<proteinExistence type="predicted"/>